<evidence type="ECO:0000256" key="6">
    <source>
        <dbReference type="ARBA" id="ARBA00022803"/>
    </source>
</evidence>
<evidence type="ECO:0000256" key="2">
    <source>
        <dbReference type="ARBA" id="ARBA00009622"/>
    </source>
</evidence>
<evidence type="ECO:0000256" key="7">
    <source>
        <dbReference type="ARBA" id="ARBA00023054"/>
    </source>
</evidence>
<evidence type="ECO:0000256" key="4">
    <source>
        <dbReference type="ARBA" id="ARBA00022701"/>
    </source>
</evidence>
<evidence type="ECO:0000256" key="8">
    <source>
        <dbReference type="ARBA" id="ARBA00023175"/>
    </source>
</evidence>
<keyword evidence="3" id="KW-0963">Cytoplasm</keyword>
<accession>I4GU33</accession>
<feature type="repeat" description="TPR" evidence="10">
    <location>
        <begin position="34"/>
        <end position="67"/>
    </location>
</feature>
<comment type="caution">
    <text evidence="11">The sequence shown here is derived from an EMBL/GenBank/DDBJ whole genome shotgun (WGS) entry which is preliminary data.</text>
</comment>
<dbReference type="SUPFAM" id="SSF48452">
    <property type="entry name" value="TPR-like"/>
    <property type="match status" value="1"/>
</dbReference>
<dbReference type="AlphaFoldDB" id="I4GU33"/>
<keyword evidence="5" id="KW-0677">Repeat</keyword>
<evidence type="ECO:0000313" key="11">
    <source>
        <dbReference type="EMBL" id="CCI13307.1"/>
    </source>
</evidence>
<evidence type="ECO:0000256" key="5">
    <source>
        <dbReference type="ARBA" id="ARBA00022737"/>
    </source>
</evidence>
<dbReference type="GO" id="GO:0007018">
    <property type="term" value="P:microtubule-based movement"/>
    <property type="evidence" value="ECO:0007669"/>
    <property type="project" value="TreeGrafter"/>
</dbReference>
<dbReference type="PANTHER" id="PTHR45783:SF3">
    <property type="entry name" value="KINESIN LIGHT CHAIN"/>
    <property type="match status" value="1"/>
</dbReference>
<dbReference type="PANTHER" id="PTHR45783">
    <property type="entry name" value="KINESIN LIGHT CHAIN"/>
    <property type="match status" value="1"/>
</dbReference>
<organism evidence="11 12">
    <name type="scientific">Microcystis aeruginosa PCC 9806</name>
    <dbReference type="NCBI Taxonomy" id="1160282"/>
    <lineage>
        <taxon>Bacteria</taxon>
        <taxon>Bacillati</taxon>
        <taxon>Cyanobacteriota</taxon>
        <taxon>Cyanophyceae</taxon>
        <taxon>Oscillatoriophycideae</taxon>
        <taxon>Chroococcales</taxon>
        <taxon>Microcystaceae</taxon>
        <taxon>Microcystis</taxon>
    </lineage>
</organism>
<dbReference type="EMBL" id="CAIL01000090">
    <property type="protein sequence ID" value="CCI13307.1"/>
    <property type="molecule type" value="Genomic_DNA"/>
</dbReference>
<dbReference type="Pfam" id="PF13424">
    <property type="entry name" value="TPR_12"/>
    <property type="match status" value="1"/>
</dbReference>
<reference evidence="11 12" key="1">
    <citation type="submission" date="2012-04" db="EMBL/GenBank/DDBJ databases">
        <authorList>
            <person name="Genoscope - CEA"/>
        </authorList>
    </citation>
    <scope>NUCLEOTIDE SEQUENCE [LARGE SCALE GENOMIC DNA]</scope>
    <source>
        <strain evidence="11 12">9806</strain>
    </source>
</reference>
<evidence type="ECO:0000256" key="1">
    <source>
        <dbReference type="ARBA" id="ARBA00004245"/>
    </source>
</evidence>
<protein>
    <submittedName>
        <fullName evidence="11">Uncharacterized protein</fullName>
    </submittedName>
</protein>
<keyword evidence="6 10" id="KW-0802">TPR repeat</keyword>
<dbReference type="PROSITE" id="PS50005">
    <property type="entry name" value="TPR"/>
    <property type="match status" value="1"/>
</dbReference>
<comment type="similarity">
    <text evidence="2">Belongs to the kinesin light chain family.</text>
</comment>
<dbReference type="GO" id="GO:0005737">
    <property type="term" value="C:cytoplasm"/>
    <property type="evidence" value="ECO:0007669"/>
    <property type="project" value="TreeGrafter"/>
</dbReference>
<dbReference type="GO" id="GO:0019894">
    <property type="term" value="F:kinesin binding"/>
    <property type="evidence" value="ECO:0007669"/>
    <property type="project" value="TreeGrafter"/>
</dbReference>
<evidence type="ECO:0000256" key="10">
    <source>
        <dbReference type="PROSITE-ProRule" id="PRU00339"/>
    </source>
</evidence>
<proteinExistence type="inferred from homology"/>
<keyword evidence="9" id="KW-0206">Cytoskeleton</keyword>
<dbReference type="HOGENOM" id="CLU_000288_125_11_3"/>
<dbReference type="InterPro" id="IPR011990">
    <property type="entry name" value="TPR-like_helical_dom_sf"/>
</dbReference>
<dbReference type="Gene3D" id="1.25.40.10">
    <property type="entry name" value="Tetratricopeptide repeat domain"/>
    <property type="match status" value="1"/>
</dbReference>
<comment type="subcellular location">
    <subcellularLocation>
        <location evidence="1">Cytoplasm</location>
        <location evidence="1">Cytoskeleton</location>
    </subcellularLocation>
</comment>
<dbReference type="GO" id="GO:0005874">
    <property type="term" value="C:microtubule"/>
    <property type="evidence" value="ECO:0007669"/>
    <property type="project" value="UniProtKB-KW"/>
</dbReference>
<keyword evidence="4" id="KW-0493">Microtubule</keyword>
<dbReference type="Proteomes" id="UP000003273">
    <property type="component" value="Unassembled WGS sequence"/>
</dbReference>
<dbReference type="GO" id="GO:0005871">
    <property type="term" value="C:kinesin complex"/>
    <property type="evidence" value="ECO:0007669"/>
    <property type="project" value="InterPro"/>
</dbReference>
<dbReference type="InterPro" id="IPR019734">
    <property type="entry name" value="TPR_rpt"/>
</dbReference>
<keyword evidence="7" id="KW-0175">Coiled coil</keyword>
<sequence length="93" mass="10702">MYESQGRYTEAEPLYLEALDLRKRLLGDNHPDVATSLNNLAGLYYSQGRYKEAEPLYLEAINIATQALGENHPNTIIFRKNLQIMRQQQHPSP</sequence>
<gene>
    <name evidence="11" type="ORF">MICAE_180010</name>
</gene>
<dbReference type="InterPro" id="IPR002151">
    <property type="entry name" value="Kinesin_light"/>
</dbReference>
<evidence type="ECO:0000313" key="12">
    <source>
        <dbReference type="Proteomes" id="UP000003273"/>
    </source>
</evidence>
<evidence type="ECO:0000256" key="3">
    <source>
        <dbReference type="ARBA" id="ARBA00022490"/>
    </source>
</evidence>
<keyword evidence="8" id="KW-0505">Motor protein</keyword>
<evidence type="ECO:0000256" key="9">
    <source>
        <dbReference type="ARBA" id="ARBA00023212"/>
    </source>
</evidence>
<name>I4GU33_MICAE</name>